<organism evidence="2 3">
    <name type="scientific">Gymnopus androsaceus JB14</name>
    <dbReference type="NCBI Taxonomy" id="1447944"/>
    <lineage>
        <taxon>Eukaryota</taxon>
        <taxon>Fungi</taxon>
        <taxon>Dikarya</taxon>
        <taxon>Basidiomycota</taxon>
        <taxon>Agaricomycotina</taxon>
        <taxon>Agaricomycetes</taxon>
        <taxon>Agaricomycetidae</taxon>
        <taxon>Agaricales</taxon>
        <taxon>Marasmiineae</taxon>
        <taxon>Omphalotaceae</taxon>
        <taxon>Gymnopus</taxon>
    </lineage>
</organism>
<dbReference type="Pfam" id="PF20231">
    <property type="entry name" value="DUF6589"/>
    <property type="match status" value="1"/>
</dbReference>
<dbReference type="EMBL" id="ML770340">
    <property type="protein sequence ID" value="KAE9383745.1"/>
    <property type="molecule type" value="Genomic_DNA"/>
</dbReference>
<dbReference type="Proteomes" id="UP000799118">
    <property type="component" value="Unassembled WGS sequence"/>
</dbReference>
<dbReference type="AlphaFoldDB" id="A0A6A4GEF8"/>
<protein>
    <recommendedName>
        <fullName evidence="1">DUF6589 domain-containing protein</fullName>
    </recommendedName>
</protein>
<name>A0A6A4GEF8_9AGAR</name>
<sequence length="673" mass="76513">MNELLESFSMQELSQDLHNAAPTLWGILTSVCSRESQSRRNKELVFTAICAMLSLARSQKANNFQVVMGLFLLGSGASKREIGVLAQAGLSVSPSSINQHIKQLSRENIEIVQNVFKTFLCSIAWDNLNFAFRIDSQRLESKDHFDSGTTGTVVVQHDPETNAPAVPGTLPFEFKPARNSSKQIIDDPSSLLLPSPEQSERLELCLLWQLTQIALEHKPELAHLKDQFPPCPTVEQIALHITQQHPVPAMHIDESTIEGTIRVYVAILRRLGFTDEDFKKLGLFFTDGDLLTDSLVDKVESGRRNSANSEILESLRAVIRRFGLFHAKMAGSRMVLNEHWGKPNSPWPGSLWWEHTNLLGRKPISAGWQSKKAAPWKQTHELLQISLAGHVLDAFRIHCGHENFDVWASKATIVDLHAVTKRVYENLFSSAAFEKQKEAEKPDTVLMNNILYNRDVLHYWLLVKSIKAGDIGRVVLVLRVWMVMMRSPKTMPRYANAIFETLGRLQQYPERARKLFLHNWLVNLTGKVNGFKEVDLLQEHTNFWIKVVYGAKGVNRTWEWLSMISVCIYSLRDAMRTVQKTFDIPIYGTQHTTPDMLKEVNFVAEKLREEKVQEYVEDRAANEDVDPARDLLAEGSKYANKRSAFSKHQTDDAILENLGYQGDVQGEIWMAMK</sequence>
<accession>A0A6A4GEF8</accession>
<proteinExistence type="predicted"/>
<feature type="non-terminal residue" evidence="2">
    <location>
        <position position="673"/>
    </location>
</feature>
<feature type="domain" description="DUF6589" evidence="1">
    <location>
        <begin position="189"/>
        <end position="591"/>
    </location>
</feature>
<evidence type="ECO:0000259" key="1">
    <source>
        <dbReference type="Pfam" id="PF20231"/>
    </source>
</evidence>
<keyword evidence="3" id="KW-1185">Reference proteome</keyword>
<evidence type="ECO:0000313" key="3">
    <source>
        <dbReference type="Proteomes" id="UP000799118"/>
    </source>
</evidence>
<gene>
    <name evidence="2" type="ORF">BT96DRAFT_869101</name>
</gene>
<dbReference type="OrthoDB" id="5424058at2759"/>
<dbReference type="InterPro" id="IPR046496">
    <property type="entry name" value="DUF6589"/>
</dbReference>
<reference evidence="2" key="1">
    <citation type="journal article" date="2019" name="Environ. Microbiol.">
        <title>Fungal ecological strategies reflected in gene transcription - a case study of two litter decomposers.</title>
        <authorList>
            <person name="Barbi F."/>
            <person name="Kohler A."/>
            <person name="Barry K."/>
            <person name="Baskaran P."/>
            <person name="Daum C."/>
            <person name="Fauchery L."/>
            <person name="Ihrmark K."/>
            <person name="Kuo A."/>
            <person name="LaButti K."/>
            <person name="Lipzen A."/>
            <person name="Morin E."/>
            <person name="Grigoriev I.V."/>
            <person name="Henrissat B."/>
            <person name="Lindahl B."/>
            <person name="Martin F."/>
        </authorList>
    </citation>
    <scope>NUCLEOTIDE SEQUENCE</scope>
    <source>
        <strain evidence="2">JB14</strain>
    </source>
</reference>
<evidence type="ECO:0000313" key="2">
    <source>
        <dbReference type="EMBL" id="KAE9383745.1"/>
    </source>
</evidence>